<gene>
    <name evidence="2" type="ORF">L0U88_09850</name>
</gene>
<organism evidence="2 3">
    <name type="scientific">Flavihumibacter fluminis</name>
    <dbReference type="NCBI Taxonomy" id="2909236"/>
    <lineage>
        <taxon>Bacteria</taxon>
        <taxon>Pseudomonadati</taxon>
        <taxon>Bacteroidota</taxon>
        <taxon>Chitinophagia</taxon>
        <taxon>Chitinophagales</taxon>
        <taxon>Chitinophagaceae</taxon>
        <taxon>Flavihumibacter</taxon>
    </lineage>
</organism>
<comment type="caution">
    <text evidence="2">The sequence shown here is derived from an EMBL/GenBank/DDBJ whole genome shotgun (WGS) entry which is preliminary data.</text>
</comment>
<evidence type="ECO:0000313" key="3">
    <source>
        <dbReference type="Proteomes" id="UP001200145"/>
    </source>
</evidence>
<reference evidence="2 3" key="1">
    <citation type="submission" date="2022-01" db="EMBL/GenBank/DDBJ databases">
        <title>Flavihumibacter sp. nov., isolated from sediment of a river.</title>
        <authorList>
            <person name="Liu H."/>
        </authorList>
    </citation>
    <scope>NUCLEOTIDE SEQUENCE [LARGE SCALE GENOMIC DNA]</scope>
    <source>
        <strain evidence="2 3">RY-1</strain>
    </source>
</reference>
<dbReference type="Proteomes" id="UP001200145">
    <property type="component" value="Unassembled WGS sequence"/>
</dbReference>
<feature type="transmembrane region" description="Helical" evidence="1">
    <location>
        <begin position="16"/>
        <end position="36"/>
    </location>
</feature>
<sequence length="167" mass="18783">MNNFSSEETISALTKLGLYQVAGGLIGFLLIGWTMINGGSINFSMILLFTIVFLFFGYSVYAGWLCLKINKKAFRHSMINQIMQVIGFAILGFGFQYAAGLYLTIGIDLTDSIQLGFGAGISKVDININRHYERLEVNLNLIAFALIYWIDKNWRKAKEEALLQNFS</sequence>
<feature type="transmembrane region" description="Helical" evidence="1">
    <location>
        <begin position="85"/>
        <end position="105"/>
    </location>
</feature>
<keyword evidence="3" id="KW-1185">Reference proteome</keyword>
<feature type="transmembrane region" description="Helical" evidence="1">
    <location>
        <begin position="42"/>
        <end position="64"/>
    </location>
</feature>
<protein>
    <submittedName>
        <fullName evidence="2">Uncharacterized protein</fullName>
    </submittedName>
</protein>
<evidence type="ECO:0000256" key="1">
    <source>
        <dbReference type="SAM" id="Phobius"/>
    </source>
</evidence>
<proteinExistence type="predicted"/>
<dbReference type="EMBL" id="JAKEVY010000002">
    <property type="protein sequence ID" value="MCF1714928.1"/>
    <property type="molecule type" value="Genomic_DNA"/>
</dbReference>
<keyword evidence="1" id="KW-1133">Transmembrane helix</keyword>
<accession>A0ABS9BGV8</accession>
<keyword evidence="1" id="KW-0472">Membrane</keyword>
<evidence type="ECO:0000313" key="2">
    <source>
        <dbReference type="EMBL" id="MCF1714928.1"/>
    </source>
</evidence>
<keyword evidence="1" id="KW-0812">Transmembrane</keyword>
<dbReference type="RefSeq" id="WP_234865879.1">
    <property type="nucleotide sequence ID" value="NZ_JAKEVY010000002.1"/>
</dbReference>
<name>A0ABS9BGV8_9BACT</name>